<reference evidence="2 3" key="1">
    <citation type="submission" date="2018-08" db="EMBL/GenBank/DDBJ databases">
        <title>Actinomadura jelena sp. nov., a novel Actinomycete isolated from soil in Chad.</title>
        <authorList>
            <person name="Shi L."/>
        </authorList>
    </citation>
    <scope>NUCLEOTIDE SEQUENCE [LARGE SCALE GENOMIC DNA]</scope>
    <source>
        <strain evidence="2 3">NEAU-G17</strain>
    </source>
</reference>
<feature type="compositionally biased region" description="Polar residues" evidence="1">
    <location>
        <begin position="147"/>
        <end position="161"/>
    </location>
</feature>
<evidence type="ECO:0000313" key="2">
    <source>
        <dbReference type="EMBL" id="RFU41546.1"/>
    </source>
</evidence>
<proteinExistence type="predicted"/>
<dbReference type="EMBL" id="QURH01000202">
    <property type="protein sequence ID" value="RFU41546.1"/>
    <property type="molecule type" value="Genomic_DNA"/>
</dbReference>
<keyword evidence="3" id="KW-1185">Reference proteome</keyword>
<evidence type="ECO:0000256" key="1">
    <source>
        <dbReference type="SAM" id="MobiDB-lite"/>
    </source>
</evidence>
<evidence type="ECO:0000313" key="3">
    <source>
        <dbReference type="Proteomes" id="UP000261811"/>
    </source>
</evidence>
<gene>
    <name evidence="2" type="ORF">DZF91_11250</name>
</gene>
<comment type="caution">
    <text evidence="2">The sequence shown here is derived from an EMBL/GenBank/DDBJ whole genome shotgun (WGS) entry which is preliminary data.</text>
</comment>
<dbReference type="AlphaFoldDB" id="A0A372JP20"/>
<organism evidence="2 3">
    <name type="scientific">Actinomadura logoneensis</name>
    <dbReference type="NCBI Taxonomy" id="2293572"/>
    <lineage>
        <taxon>Bacteria</taxon>
        <taxon>Bacillati</taxon>
        <taxon>Actinomycetota</taxon>
        <taxon>Actinomycetes</taxon>
        <taxon>Streptosporangiales</taxon>
        <taxon>Thermomonosporaceae</taxon>
        <taxon>Actinomadura</taxon>
    </lineage>
</organism>
<name>A0A372JP20_9ACTN</name>
<feature type="compositionally biased region" description="Low complexity" evidence="1">
    <location>
        <begin position="219"/>
        <end position="233"/>
    </location>
</feature>
<protein>
    <submittedName>
        <fullName evidence="2">Uncharacterized protein</fullName>
    </submittedName>
</protein>
<dbReference type="Proteomes" id="UP000261811">
    <property type="component" value="Unassembled WGS sequence"/>
</dbReference>
<accession>A0A372JP20</accession>
<dbReference type="OrthoDB" id="3349669at2"/>
<dbReference type="RefSeq" id="WP_117357420.1">
    <property type="nucleotide sequence ID" value="NZ_QURH01000202.1"/>
</dbReference>
<sequence length="373" mass="39884">MTSVPNSADNASGPPPSEVLDEQIEISAGRRAPYTQLADWVALSGISDHAKALYWHLKMHVNMERGDREVWPRKELLSGWMGLSRADKIDPYVNELLALGAIEVYKRRHANGLRARNRYVVHDTPPPNYAGPTSLAEWYARNRSKTTETATETVSAGQPVTPSRGVRSPAEGTTARPAKSRVSAGQPVTPSRGVRSPAEGMSVVPSRGLEQDEVQLDETSSSSSASRATSGRAPGPQEEEGTAHAETMDGGPEGSVLAQAHGLVDAATAAWAREHRRPLPPERLKLAQRAATALREGASPETIISALTHDLRPSQVRTTAVQVVMGRTCRPGWAETAVVSAPPPAPSQCPQHPGSGFRGGECAACWADRVAMD</sequence>
<feature type="region of interest" description="Disordered" evidence="1">
    <location>
        <begin position="143"/>
        <end position="255"/>
    </location>
</feature>